<dbReference type="InterPro" id="IPR036855">
    <property type="entry name" value="Znf_CCCH_sf"/>
</dbReference>
<dbReference type="InParanoid" id="L9KLP7"/>
<feature type="zinc finger region" description="C3H1-type" evidence="10">
    <location>
        <begin position="234"/>
        <end position="261"/>
    </location>
</feature>
<dbReference type="FunFam" id="4.10.1000.10:FF:000008">
    <property type="entry name" value="zinc finger CCCH domain-containing protein 3"/>
    <property type="match status" value="1"/>
</dbReference>
<keyword evidence="2" id="KW-0677">Repeat</keyword>
<keyword evidence="5" id="KW-0238">DNA-binding</keyword>
<feature type="domain" description="C3H1-type" evidence="12">
    <location>
        <begin position="207"/>
        <end position="233"/>
    </location>
</feature>
<feature type="compositionally biased region" description="Low complexity" evidence="11">
    <location>
        <begin position="331"/>
        <end position="374"/>
    </location>
</feature>
<dbReference type="GO" id="GO:0008270">
    <property type="term" value="F:zinc ion binding"/>
    <property type="evidence" value="ECO:0007669"/>
    <property type="project" value="UniProtKB-KW"/>
</dbReference>
<dbReference type="FunFam" id="4.10.1000.10:FF:000022">
    <property type="entry name" value="Zinc finger CCCH domain-containing protein 7"/>
    <property type="match status" value="1"/>
</dbReference>
<feature type="compositionally biased region" description="Polar residues" evidence="11">
    <location>
        <begin position="404"/>
        <end position="417"/>
    </location>
</feature>
<evidence type="ECO:0000256" key="11">
    <source>
        <dbReference type="SAM" id="MobiDB-lite"/>
    </source>
</evidence>
<dbReference type="AlphaFoldDB" id="L9KLP7"/>
<sequence length="438" mass="47085">MWTTGWACSQRYSGLSPCLRLSLSHAALAGEQRGSCPVGGETTEGPGSEGMMGVVVRCPLERTPANPWAAATTGTVRGLCLSKSYRCIGGVLYKVSANKLSRTCSRPSDGSSRPLFRTGRPDPVGSCSRFLASRAVQRSLATIRQAKQRRERKKEYCTYYNRFGRCHRGQRCPYIHDPDKVAVCTRFVRGTCKKTDGTCPFSHQVSKEKMPVCSYFLKGVCSSSDCPYSHVYVSRKAEVCHDFLRGYCPLGAKCKKKHTLLCPDFARRGMCPRGTQCQLLHRNPKRQGRRAAMPPAPGPSDAAPRTRASAGRGPRKSAAQRPARQTPSGPPSVAAASPSPGLSASASASASPSPSSSSSKASSSPSSRSPSPSLSREKPSALEESTSSRRTGSSNLCKLPAFISLQSSPSPRGTTRTRAPRSPPSKDPGKHLHIKPRL</sequence>
<name>L9KLP7_TUPCH</name>
<feature type="domain" description="C3H1-type" evidence="12">
    <location>
        <begin position="234"/>
        <end position="261"/>
    </location>
</feature>
<keyword evidence="4 10" id="KW-0862">Zinc</keyword>
<feature type="zinc finger region" description="C3H1-type" evidence="10">
    <location>
        <begin position="151"/>
        <end position="179"/>
    </location>
</feature>
<organism evidence="13 14">
    <name type="scientific">Tupaia chinensis</name>
    <name type="common">Chinese tree shrew</name>
    <name type="synonym">Tupaia belangeri chinensis</name>
    <dbReference type="NCBI Taxonomy" id="246437"/>
    <lineage>
        <taxon>Eukaryota</taxon>
        <taxon>Metazoa</taxon>
        <taxon>Chordata</taxon>
        <taxon>Craniata</taxon>
        <taxon>Vertebrata</taxon>
        <taxon>Euteleostomi</taxon>
        <taxon>Mammalia</taxon>
        <taxon>Eutheria</taxon>
        <taxon>Euarchontoglires</taxon>
        <taxon>Scandentia</taxon>
        <taxon>Tupaiidae</taxon>
        <taxon>Tupaia</taxon>
    </lineage>
</organism>
<protein>
    <recommendedName>
        <fullName evidence="8">Zinc finger CCCH domain-containing protein 3</fullName>
    </recommendedName>
    <alternativeName>
        <fullName evidence="9">Smad-interacting CPSF-like factor</fullName>
    </alternativeName>
</protein>
<dbReference type="GO" id="GO:0005634">
    <property type="term" value="C:nucleus"/>
    <property type="evidence" value="ECO:0007669"/>
    <property type="project" value="TreeGrafter"/>
</dbReference>
<feature type="domain" description="C3H1-type" evidence="12">
    <location>
        <begin position="262"/>
        <end position="284"/>
    </location>
</feature>
<evidence type="ECO:0000256" key="8">
    <source>
        <dbReference type="ARBA" id="ARBA00071600"/>
    </source>
</evidence>
<feature type="region of interest" description="Disordered" evidence="11">
    <location>
        <begin position="281"/>
        <end position="438"/>
    </location>
</feature>
<feature type="zinc finger region" description="C3H1-type" evidence="10">
    <location>
        <begin position="207"/>
        <end position="233"/>
    </location>
</feature>
<dbReference type="Pfam" id="PF00642">
    <property type="entry name" value="zf-CCCH"/>
    <property type="match status" value="2"/>
</dbReference>
<evidence type="ECO:0000256" key="1">
    <source>
        <dbReference type="ARBA" id="ARBA00022723"/>
    </source>
</evidence>
<dbReference type="STRING" id="246437.L9KLP7"/>
<dbReference type="GO" id="GO:0003677">
    <property type="term" value="F:DNA binding"/>
    <property type="evidence" value="ECO:0007669"/>
    <property type="project" value="UniProtKB-KW"/>
</dbReference>
<feature type="domain" description="C3H1-type" evidence="12">
    <location>
        <begin position="183"/>
        <end position="206"/>
    </location>
</feature>
<feature type="domain" description="C3H1-type" evidence="12">
    <location>
        <begin position="151"/>
        <end position="179"/>
    </location>
</feature>
<feature type="zinc finger region" description="C3H1-type" evidence="10">
    <location>
        <begin position="183"/>
        <end position="206"/>
    </location>
</feature>
<dbReference type="PANTHER" id="PTHR46156:SF1">
    <property type="entry name" value="ZINC FINGER CCCH DOMAIN-CONTAINING PROTEIN 3"/>
    <property type="match status" value="1"/>
</dbReference>
<evidence type="ECO:0000256" key="2">
    <source>
        <dbReference type="ARBA" id="ARBA00022737"/>
    </source>
</evidence>
<evidence type="ECO:0000256" key="9">
    <source>
        <dbReference type="ARBA" id="ARBA00079564"/>
    </source>
</evidence>
<evidence type="ECO:0000256" key="4">
    <source>
        <dbReference type="ARBA" id="ARBA00022833"/>
    </source>
</evidence>
<proteinExistence type="predicted"/>
<dbReference type="SMART" id="SM00356">
    <property type="entry name" value="ZnF_C3H1"/>
    <property type="match status" value="5"/>
</dbReference>
<keyword evidence="14" id="KW-1185">Reference proteome</keyword>
<dbReference type="InterPro" id="IPR000571">
    <property type="entry name" value="Znf_CCCH"/>
</dbReference>
<feature type="zinc finger region" description="C3H1-type" evidence="10">
    <location>
        <begin position="262"/>
        <end position="284"/>
    </location>
</feature>
<dbReference type="Proteomes" id="UP000011518">
    <property type="component" value="Unassembled WGS sequence"/>
</dbReference>
<comment type="subunit">
    <text evidence="7">Interacts with SMAD1, SMAD3, SMAD4, CPSF2 and CPSF3.</text>
</comment>
<feature type="compositionally biased region" description="Low complexity" evidence="11">
    <location>
        <begin position="383"/>
        <end position="394"/>
    </location>
</feature>
<dbReference type="PANTHER" id="PTHR46156">
    <property type="entry name" value="CCCH ZINGC FINGER"/>
    <property type="match status" value="1"/>
</dbReference>
<evidence type="ECO:0000259" key="12">
    <source>
        <dbReference type="PROSITE" id="PS50103"/>
    </source>
</evidence>
<evidence type="ECO:0000256" key="5">
    <source>
        <dbReference type="ARBA" id="ARBA00023125"/>
    </source>
</evidence>
<evidence type="ECO:0000313" key="14">
    <source>
        <dbReference type="Proteomes" id="UP000011518"/>
    </source>
</evidence>
<reference evidence="14" key="2">
    <citation type="journal article" date="2013" name="Nat. Commun.">
        <title>Genome of the Chinese tree shrew.</title>
        <authorList>
            <person name="Fan Y."/>
            <person name="Huang Z.Y."/>
            <person name="Cao C.C."/>
            <person name="Chen C.S."/>
            <person name="Chen Y.X."/>
            <person name="Fan D.D."/>
            <person name="He J."/>
            <person name="Hou H.L."/>
            <person name="Hu L."/>
            <person name="Hu X.T."/>
            <person name="Jiang X.T."/>
            <person name="Lai R."/>
            <person name="Lang Y.S."/>
            <person name="Liang B."/>
            <person name="Liao S.G."/>
            <person name="Mu D."/>
            <person name="Ma Y.Y."/>
            <person name="Niu Y.Y."/>
            <person name="Sun X.Q."/>
            <person name="Xia J.Q."/>
            <person name="Xiao J."/>
            <person name="Xiong Z.Q."/>
            <person name="Xu L."/>
            <person name="Yang L."/>
            <person name="Zhang Y."/>
            <person name="Zhao W."/>
            <person name="Zhao X.D."/>
            <person name="Zheng Y.T."/>
            <person name="Zhou J.M."/>
            <person name="Zhu Y.B."/>
            <person name="Zhang G.J."/>
            <person name="Wang J."/>
            <person name="Yao Y.G."/>
        </authorList>
    </citation>
    <scope>NUCLEOTIDE SEQUENCE [LARGE SCALE GENOMIC DNA]</scope>
</reference>
<gene>
    <name evidence="13" type="ORF">TREES_T100016054</name>
</gene>
<dbReference type="PROSITE" id="PS50103">
    <property type="entry name" value="ZF_C3H1"/>
    <property type="match status" value="5"/>
</dbReference>
<comment type="function">
    <text evidence="6">Required for the export of polyadenylated mRNAs from the nucleus. Enhances ACVR1B-induced SMAD-dependent transcription. Binds to single-stranded DNA but not to double-stranded DNA in vitro. Involved in RNA cleavage.</text>
</comment>
<evidence type="ECO:0000256" key="10">
    <source>
        <dbReference type="PROSITE-ProRule" id="PRU00723"/>
    </source>
</evidence>
<reference evidence="14" key="1">
    <citation type="submission" date="2012-07" db="EMBL/GenBank/DDBJ databases">
        <title>Genome of the Chinese tree shrew, a rising model animal genetically related to primates.</title>
        <authorList>
            <person name="Zhang G."/>
            <person name="Fan Y."/>
            <person name="Yao Y."/>
            <person name="Huang Z."/>
        </authorList>
    </citation>
    <scope>NUCLEOTIDE SEQUENCE [LARGE SCALE GENOMIC DNA]</scope>
</reference>
<dbReference type="SUPFAM" id="SSF90229">
    <property type="entry name" value="CCCH zinc finger"/>
    <property type="match status" value="2"/>
</dbReference>
<evidence type="ECO:0000256" key="7">
    <source>
        <dbReference type="ARBA" id="ARBA00064187"/>
    </source>
</evidence>
<keyword evidence="3 10" id="KW-0863">Zinc-finger</keyword>
<evidence type="ECO:0000256" key="6">
    <source>
        <dbReference type="ARBA" id="ARBA00057285"/>
    </source>
</evidence>
<evidence type="ECO:0000313" key="13">
    <source>
        <dbReference type="EMBL" id="ELW63414.1"/>
    </source>
</evidence>
<dbReference type="Gene3D" id="4.10.1000.10">
    <property type="entry name" value="Zinc finger, CCCH-type"/>
    <property type="match status" value="3"/>
</dbReference>
<evidence type="ECO:0000256" key="3">
    <source>
        <dbReference type="ARBA" id="ARBA00022771"/>
    </source>
</evidence>
<keyword evidence="1 10" id="KW-0479">Metal-binding</keyword>
<dbReference type="EMBL" id="KB320776">
    <property type="protein sequence ID" value="ELW63414.1"/>
    <property type="molecule type" value="Genomic_DNA"/>
</dbReference>
<accession>L9KLP7</accession>